<dbReference type="Proteomes" id="UP001525890">
    <property type="component" value="Unassembled WGS sequence"/>
</dbReference>
<gene>
    <name evidence="1" type="ORF">NG799_05045</name>
</gene>
<accession>A0ABT2MP00</accession>
<protein>
    <submittedName>
        <fullName evidence="1">Uncharacterized protein</fullName>
    </submittedName>
</protein>
<sequence>MSVSLKFDDELLQDFMQRFYGYGTYTGDYWFVGMEEGGGNSFTDICQRLHDWNRRGRLELEDIVAYHAQIGAERYFGPKPRLQPTWNRLIRMELSAKGLDTHRENVRQYQQKNWGRHTSTNCLVELLPLPSPSISHWLYAQHSQLLELVNRQTYTGYYAPRRAEHLRQRIAEYQPKAVVFYSVNPVYMDWWRFVAGVDFIKVAECDRLYIGKNEHTVFAIALHPVTTGVRNEYFHQVGKIISSTAMG</sequence>
<reference evidence="1 2" key="1">
    <citation type="journal article" date="2022" name="Front. Microbiol.">
        <title>High genomic differentiation and limited gene flow indicate recent cryptic speciation within the genus Laspinema (cyanobacteria).</title>
        <authorList>
            <person name="Stanojkovic A."/>
            <person name="Skoupy S."/>
            <person name="Skaloud P."/>
            <person name="Dvorak P."/>
        </authorList>
    </citation>
    <scope>NUCLEOTIDE SEQUENCE [LARGE SCALE GENOMIC DNA]</scope>
    <source>
        <strain evidence="1 2">D2a</strain>
    </source>
</reference>
<dbReference type="RefSeq" id="WP_368005387.1">
    <property type="nucleotide sequence ID" value="NZ_JAMXFF010000005.1"/>
</dbReference>
<keyword evidence="2" id="KW-1185">Reference proteome</keyword>
<dbReference type="EMBL" id="JAMXFF010000005">
    <property type="protein sequence ID" value="MCT7965700.1"/>
    <property type="molecule type" value="Genomic_DNA"/>
</dbReference>
<organism evidence="1 2">
    <name type="scientific">Laspinema palackyanum D2a</name>
    <dbReference type="NCBI Taxonomy" id="2953684"/>
    <lineage>
        <taxon>Bacteria</taxon>
        <taxon>Bacillati</taxon>
        <taxon>Cyanobacteriota</taxon>
        <taxon>Cyanophyceae</taxon>
        <taxon>Oscillatoriophycideae</taxon>
        <taxon>Oscillatoriales</taxon>
        <taxon>Laspinemataceae</taxon>
        <taxon>Laspinema</taxon>
        <taxon>Laspinema palackyanum</taxon>
    </lineage>
</organism>
<proteinExistence type="predicted"/>
<evidence type="ECO:0000313" key="1">
    <source>
        <dbReference type="EMBL" id="MCT7965700.1"/>
    </source>
</evidence>
<name>A0ABT2MP00_9CYAN</name>
<comment type="caution">
    <text evidence="1">The sequence shown here is derived from an EMBL/GenBank/DDBJ whole genome shotgun (WGS) entry which is preliminary data.</text>
</comment>
<evidence type="ECO:0000313" key="2">
    <source>
        <dbReference type="Proteomes" id="UP001525890"/>
    </source>
</evidence>